<dbReference type="InterPro" id="IPR011335">
    <property type="entry name" value="Restrct_endonuc-II-like"/>
</dbReference>
<dbReference type="InterPro" id="IPR011856">
    <property type="entry name" value="tRNA_endonuc-like_dom_sf"/>
</dbReference>
<dbReference type="RefSeq" id="WP_133712988.1">
    <property type="nucleotide sequence ID" value="NZ_SOAG01000019.1"/>
</dbReference>
<sequence>MAEHYDLGKRGEQLAVEYLKEKGYFILKRNWRYEKAEIDIIAMDENTLVFVEVKTRSTLDFGLPQEFITRKKINLMILAANAYTEQYKRTEEIRFDVLGIHQKGDAIEVFEHLENAFYHF</sequence>
<dbReference type="SUPFAM" id="SSF52980">
    <property type="entry name" value="Restriction endonuclease-like"/>
    <property type="match status" value="1"/>
</dbReference>
<protein>
    <recommendedName>
        <fullName evidence="2">UPF0102 protein C8P70_11938</fullName>
    </recommendedName>
</protein>
<dbReference type="PANTHER" id="PTHR34039">
    <property type="entry name" value="UPF0102 PROTEIN YRAN"/>
    <property type="match status" value="1"/>
</dbReference>
<dbReference type="NCBIfam" id="NF009154">
    <property type="entry name" value="PRK12497.3-3"/>
    <property type="match status" value="1"/>
</dbReference>
<keyword evidence="4" id="KW-1185">Reference proteome</keyword>
<dbReference type="Gene3D" id="3.40.1350.10">
    <property type="match status" value="1"/>
</dbReference>
<dbReference type="NCBIfam" id="NF009150">
    <property type="entry name" value="PRK12497.1-3"/>
    <property type="match status" value="1"/>
</dbReference>
<evidence type="ECO:0000313" key="4">
    <source>
        <dbReference type="Proteomes" id="UP000295215"/>
    </source>
</evidence>
<dbReference type="InterPro" id="IPR003509">
    <property type="entry name" value="UPF0102_YraN-like"/>
</dbReference>
<keyword evidence="3" id="KW-0378">Hydrolase</keyword>
<dbReference type="EMBL" id="SOAG01000019">
    <property type="protein sequence ID" value="TDS56602.1"/>
    <property type="molecule type" value="Genomic_DNA"/>
</dbReference>
<dbReference type="AlphaFoldDB" id="A0A4R7EXQ5"/>
<dbReference type="Pfam" id="PF02021">
    <property type="entry name" value="UPF0102"/>
    <property type="match status" value="1"/>
</dbReference>
<dbReference type="GO" id="GO:0004519">
    <property type="term" value="F:endonuclease activity"/>
    <property type="evidence" value="ECO:0007669"/>
    <property type="project" value="UniProtKB-KW"/>
</dbReference>
<dbReference type="HAMAP" id="MF_00048">
    <property type="entry name" value="UPF0102"/>
    <property type="match status" value="1"/>
</dbReference>
<comment type="caution">
    <text evidence="3">The sequence shown here is derived from an EMBL/GenBank/DDBJ whole genome shotgun (WGS) entry which is preliminary data.</text>
</comment>
<keyword evidence="3" id="KW-0540">Nuclease</keyword>
<reference evidence="3 4" key="1">
    <citation type="submission" date="2019-03" db="EMBL/GenBank/DDBJ databases">
        <title>Genomic Encyclopedia of Archaeal and Bacterial Type Strains, Phase II (KMG-II): from individual species to whole genera.</title>
        <authorList>
            <person name="Goeker M."/>
        </authorList>
    </citation>
    <scope>NUCLEOTIDE SEQUENCE [LARGE SCALE GENOMIC DNA]</scope>
    <source>
        <strain evidence="3 4">DSM 28213</strain>
    </source>
</reference>
<gene>
    <name evidence="3" type="ORF">C8P70_11938</name>
</gene>
<comment type="similarity">
    <text evidence="1 2">Belongs to the UPF0102 family.</text>
</comment>
<proteinExistence type="inferred from homology"/>
<name>A0A4R7EXQ5_9FLAO</name>
<evidence type="ECO:0000313" key="3">
    <source>
        <dbReference type="EMBL" id="TDS56602.1"/>
    </source>
</evidence>
<organism evidence="3 4">
    <name type="scientific">Myroides indicus</name>
    <dbReference type="NCBI Taxonomy" id="1323422"/>
    <lineage>
        <taxon>Bacteria</taxon>
        <taxon>Pseudomonadati</taxon>
        <taxon>Bacteroidota</taxon>
        <taxon>Flavobacteriia</taxon>
        <taxon>Flavobacteriales</taxon>
        <taxon>Flavobacteriaceae</taxon>
        <taxon>Myroides</taxon>
    </lineage>
</organism>
<dbReference type="OrthoDB" id="9802516at2"/>
<dbReference type="CDD" id="cd20736">
    <property type="entry name" value="PoNe_Nuclease"/>
    <property type="match status" value="1"/>
</dbReference>
<accession>A0A4R7EXQ5</accession>
<evidence type="ECO:0000256" key="2">
    <source>
        <dbReference type="HAMAP-Rule" id="MF_00048"/>
    </source>
</evidence>
<evidence type="ECO:0000256" key="1">
    <source>
        <dbReference type="ARBA" id="ARBA00006738"/>
    </source>
</evidence>
<dbReference type="GO" id="GO:0003676">
    <property type="term" value="F:nucleic acid binding"/>
    <property type="evidence" value="ECO:0007669"/>
    <property type="project" value="InterPro"/>
</dbReference>
<dbReference type="PANTHER" id="PTHR34039:SF1">
    <property type="entry name" value="UPF0102 PROTEIN YRAN"/>
    <property type="match status" value="1"/>
</dbReference>
<dbReference type="Proteomes" id="UP000295215">
    <property type="component" value="Unassembled WGS sequence"/>
</dbReference>
<keyword evidence="3" id="KW-0255">Endonuclease</keyword>